<dbReference type="PROSITE" id="PS51154">
    <property type="entry name" value="MACRO"/>
    <property type="match status" value="1"/>
</dbReference>
<evidence type="ECO:0000256" key="9">
    <source>
        <dbReference type="RuleBase" id="RU367105"/>
    </source>
</evidence>
<dbReference type="InterPro" id="IPR013083">
    <property type="entry name" value="Znf_RING/FYVE/PHD"/>
</dbReference>
<keyword evidence="4 9" id="KW-0808">Transferase</keyword>
<evidence type="ECO:0000256" key="3">
    <source>
        <dbReference type="ARBA" id="ARBA00009413"/>
    </source>
</evidence>
<dbReference type="EC" id="2.3.2.27" evidence="9"/>
<dbReference type="Pfam" id="PF18102">
    <property type="entry name" value="DTC"/>
    <property type="match status" value="1"/>
</dbReference>
<comment type="catalytic activity">
    <reaction evidence="1 9">
        <text>S-ubiquitinyl-[E2 ubiquitin-conjugating enzyme]-L-cysteine + [acceptor protein]-L-lysine = [E2 ubiquitin-conjugating enzyme]-L-cysteine + N(6)-ubiquitinyl-[acceptor protein]-L-lysine.</text>
        <dbReference type="EC" id="2.3.2.27"/>
    </reaction>
</comment>
<dbReference type="SUPFAM" id="SSF57850">
    <property type="entry name" value="RING/U-box"/>
    <property type="match status" value="2"/>
</dbReference>
<comment type="similarity">
    <text evidence="3 9">Belongs to the Deltex family.</text>
</comment>
<dbReference type="Gene3D" id="3.30.390.130">
    <property type="match status" value="1"/>
</dbReference>
<keyword evidence="9" id="KW-0963">Cytoplasm</keyword>
<keyword evidence="5 9" id="KW-0479">Metal-binding</keyword>
<dbReference type="Pfam" id="PF13639">
    <property type="entry name" value="zf-RING_2"/>
    <property type="match status" value="1"/>
</dbReference>
<feature type="domain" description="RING-type" evidence="10">
    <location>
        <begin position="295"/>
        <end position="334"/>
    </location>
</feature>
<dbReference type="Gene3D" id="3.40.220.10">
    <property type="entry name" value="Leucine Aminopeptidase, subunit E, domain 1"/>
    <property type="match status" value="1"/>
</dbReference>
<evidence type="ECO:0000313" key="13">
    <source>
        <dbReference type="Proteomes" id="UP000663879"/>
    </source>
</evidence>
<dbReference type="GO" id="GO:0016567">
    <property type="term" value="P:protein ubiquitination"/>
    <property type="evidence" value="ECO:0007669"/>
    <property type="project" value="UniProtKB-UniRule"/>
</dbReference>
<dbReference type="PROSITE" id="PS50089">
    <property type="entry name" value="ZF_RING_2"/>
    <property type="match status" value="1"/>
</dbReference>
<dbReference type="Gene3D" id="3.30.40.10">
    <property type="entry name" value="Zinc/RING finger domain, C3HC4 (zinc finger)"/>
    <property type="match status" value="1"/>
</dbReference>
<dbReference type="Pfam" id="PF01661">
    <property type="entry name" value="Macro"/>
    <property type="match status" value="1"/>
</dbReference>
<dbReference type="InterPro" id="IPR039399">
    <property type="entry name" value="Deltex_C_sf"/>
</dbReference>
<evidence type="ECO:0000256" key="8">
    <source>
        <dbReference type="PROSITE-ProRule" id="PRU00175"/>
    </source>
</evidence>
<keyword evidence="7 9" id="KW-0862">Zinc</keyword>
<dbReference type="InterPro" id="IPR043472">
    <property type="entry name" value="Macro_dom-like"/>
</dbReference>
<protein>
    <recommendedName>
        <fullName evidence="9">E3 ubiquitin-protein ligase</fullName>
        <ecNumber evidence="9">2.3.2.27</ecNumber>
    </recommendedName>
</protein>
<comment type="pathway">
    <text evidence="2 9">Protein modification; protein ubiquitination.</text>
</comment>
<dbReference type="Pfam" id="PF00097">
    <property type="entry name" value="zf-C3HC4"/>
    <property type="match status" value="1"/>
</dbReference>
<dbReference type="GO" id="GO:0005737">
    <property type="term" value="C:cytoplasm"/>
    <property type="evidence" value="ECO:0007669"/>
    <property type="project" value="UniProtKB-SubCell"/>
</dbReference>
<sequence>MSFFQLSPTFAILAYTDSLFNSQLNCDAIVVSVDLDQKYDQINGLATQVLAVYGTGIKQKFNSKIKKEYKKNDKLKAECIVVETGLQKPKFIFNSLIPFDCYSEKNPQDYKNFMTILFNNILEKAVETKITSLALPLLATGIIGGPVDLTISILIDVILNFNKKDNLENFKEIHLVNNEKAKTSKIVEKLNSILKKPDNNISKNSEINDQVLIENSTKINKSNTVKVCDSCKQRIKTVAQLKCDHTFCLGCLIEIKDNGDKCLSLSCLSADTIIQSSLKTIDDSKEKEIEIEKSCGVCLEKFDKFKILDKCKHELCDECYTRVFEIKPQCPFCQVYYGIPKGTQPPNGKMKHEIKRFSLKGFENFDTIVIHYSIPSGVQKKHHPSPGKSYYGIDRTAYLPASPDGYKALDLLKKAFDNCLIFTIGTSRTTNTEGLTWNDIHHKTEFSGTFGYPDATYLERLIDELKAHGIE</sequence>
<dbReference type="SMART" id="SM00184">
    <property type="entry name" value="RING"/>
    <property type="match status" value="2"/>
</dbReference>
<dbReference type="CDD" id="cd09633">
    <property type="entry name" value="Deltex_C"/>
    <property type="match status" value="1"/>
</dbReference>
<name>A0A814ELD5_9BILA</name>
<evidence type="ECO:0000313" key="12">
    <source>
        <dbReference type="EMBL" id="CAF0970786.1"/>
    </source>
</evidence>
<comment type="subcellular location">
    <subcellularLocation>
        <location evidence="9">Cytoplasm</location>
    </subcellularLocation>
</comment>
<comment type="caution">
    <text evidence="12">The sequence shown here is derived from an EMBL/GenBank/DDBJ whole genome shotgun (WGS) entry which is preliminary data.</text>
</comment>
<dbReference type="GO" id="GO:0061630">
    <property type="term" value="F:ubiquitin protein ligase activity"/>
    <property type="evidence" value="ECO:0007669"/>
    <property type="project" value="UniProtKB-UniRule"/>
</dbReference>
<dbReference type="GO" id="GO:0007219">
    <property type="term" value="P:Notch signaling pathway"/>
    <property type="evidence" value="ECO:0007669"/>
    <property type="project" value="InterPro"/>
</dbReference>
<dbReference type="InterPro" id="IPR017907">
    <property type="entry name" value="Znf_RING_CS"/>
</dbReference>
<evidence type="ECO:0000256" key="2">
    <source>
        <dbReference type="ARBA" id="ARBA00004906"/>
    </source>
</evidence>
<dbReference type="InterPro" id="IPR001841">
    <property type="entry name" value="Znf_RING"/>
</dbReference>
<dbReference type="OrthoDB" id="527344at2759"/>
<evidence type="ECO:0000256" key="4">
    <source>
        <dbReference type="ARBA" id="ARBA00022679"/>
    </source>
</evidence>
<keyword evidence="13" id="KW-1185">Reference proteome</keyword>
<dbReference type="PANTHER" id="PTHR12622">
    <property type="entry name" value="DELTEX-RELATED"/>
    <property type="match status" value="1"/>
</dbReference>
<dbReference type="InterPro" id="IPR039398">
    <property type="entry name" value="Deltex_fam"/>
</dbReference>
<dbReference type="InterPro" id="IPR018957">
    <property type="entry name" value="Znf_C3HC4_RING-type"/>
</dbReference>
<gene>
    <name evidence="12" type="ORF">OXX778_LOCUS14906</name>
</gene>
<organism evidence="12 13">
    <name type="scientific">Brachionus calyciflorus</name>
    <dbReference type="NCBI Taxonomy" id="104777"/>
    <lineage>
        <taxon>Eukaryota</taxon>
        <taxon>Metazoa</taxon>
        <taxon>Spiralia</taxon>
        <taxon>Gnathifera</taxon>
        <taxon>Rotifera</taxon>
        <taxon>Eurotatoria</taxon>
        <taxon>Monogononta</taxon>
        <taxon>Pseudotrocha</taxon>
        <taxon>Ploima</taxon>
        <taxon>Brachionidae</taxon>
        <taxon>Brachionus</taxon>
    </lineage>
</organism>
<proteinExistence type="inferred from homology"/>
<dbReference type="AlphaFoldDB" id="A0A814ELD5"/>
<reference evidence="12" key="1">
    <citation type="submission" date="2021-02" db="EMBL/GenBank/DDBJ databases">
        <authorList>
            <person name="Nowell W R."/>
        </authorList>
    </citation>
    <scope>NUCLEOTIDE SEQUENCE</scope>
    <source>
        <strain evidence="12">Ploen Becks lab</strain>
    </source>
</reference>
<evidence type="ECO:0000256" key="1">
    <source>
        <dbReference type="ARBA" id="ARBA00000900"/>
    </source>
</evidence>
<evidence type="ECO:0000259" key="11">
    <source>
        <dbReference type="PROSITE" id="PS51154"/>
    </source>
</evidence>
<dbReference type="Proteomes" id="UP000663879">
    <property type="component" value="Unassembled WGS sequence"/>
</dbReference>
<dbReference type="InterPro" id="IPR039396">
    <property type="entry name" value="Deltex_C"/>
</dbReference>
<dbReference type="EMBL" id="CAJNOC010003168">
    <property type="protein sequence ID" value="CAF0970786.1"/>
    <property type="molecule type" value="Genomic_DNA"/>
</dbReference>
<evidence type="ECO:0000256" key="6">
    <source>
        <dbReference type="ARBA" id="ARBA00022771"/>
    </source>
</evidence>
<keyword evidence="6 8" id="KW-0863">Zinc-finger</keyword>
<dbReference type="PROSITE" id="PS00518">
    <property type="entry name" value="ZF_RING_1"/>
    <property type="match status" value="2"/>
</dbReference>
<evidence type="ECO:0000256" key="5">
    <source>
        <dbReference type="ARBA" id="ARBA00022723"/>
    </source>
</evidence>
<dbReference type="SUPFAM" id="SSF52949">
    <property type="entry name" value="Macro domain-like"/>
    <property type="match status" value="1"/>
</dbReference>
<evidence type="ECO:0000256" key="7">
    <source>
        <dbReference type="ARBA" id="ARBA00022833"/>
    </source>
</evidence>
<dbReference type="InterPro" id="IPR002589">
    <property type="entry name" value="Macro_dom"/>
</dbReference>
<accession>A0A814ELD5</accession>
<feature type="domain" description="Macro" evidence="11">
    <location>
        <begin position="1"/>
        <end position="194"/>
    </location>
</feature>
<dbReference type="GO" id="GO:0008270">
    <property type="term" value="F:zinc ion binding"/>
    <property type="evidence" value="ECO:0007669"/>
    <property type="project" value="UniProtKB-KW"/>
</dbReference>
<evidence type="ECO:0000259" key="10">
    <source>
        <dbReference type="PROSITE" id="PS50089"/>
    </source>
</evidence>
<dbReference type="UniPathway" id="UPA00143"/>